<dbReference type="EMBL" id="OM869714">
    <property type="protein sequence ID" value="UPW42044.1"/>
    <property type="molecule type" value="Genomic_DNA"/>
</dbReference>
<evidence type="ECO:0000256" key="1">
    <source>
        <dbReference type="ARBA" id="ARBA00004328"/>
    </source>
</evidence>
<sequence length="686" mass="76495">MGNVLKSPTHKARLSRQGHDLSHRFMFTSSSGQLLPVLTDFLDPGESIRINSNLFTRTQPLKTPAFVRITEHIDYFFVPMSQINEYFGNAFYGIDDSTNPNNFVTQGSSAQRNPYYLPYLSSGLIYSVLNSNSAAIEDSDFTSGNIHFAVSPRVDEFNIPVFSNFLRLASHLGYSEHLTTRLNSSTSPDNQGIPLFLDLFAVYQKIFMDYYRLTDWTRDNPYSYSITYWSKVGSFANAITGLGVNIYGDLFKLRYSPLKKDFFTNILPTPLFTSVGLNNSYSQSVGGNTTSSTHFNTAILSQYGINYQYLQGVLGSWDSEESASRYSLGQAGSRGALGLQEYGAIPSNIRGDSPINNNSALDTGIQPTINTEQFSAYSASVIRTMFALDRLKAITRRAKAHYDAQTLAHFGVSVPRGISNEVYYLGSHTSPLSIGEIASTATTGSGENSSVLGQLAGRGIGASGKQKTIKFKAPCHGYLMAIYRAVPEIDYSSFAVDKQVVARSISQFYHPEFDNLGMQPLYAFQFYYRNTFFTYSGSPTTPEGSADPNPSVSQFLGWQYRYMEYKTKYNRVSGAFNYGLKDWVSTRNGSWFENYHGSSPTLSESYFYAPPTLFDNIFLLSFEPMNLGTSDNPGFAWGIFTSTDNKMSLLNDVSISPVFERDPLLHSIDFKYYKVSSKSTYGLPNL</sequence>
<keyword evidence="5" id="KW-0946">Virion</keyword>
<comment type="similarity">
    <text evidence="2">Belongs to the microviridae F protein family.</text>
</comment>
<dbReference type="InterPro" id="IPR037002">
    <property type="entry name" value="Microviridae_protein_F_sf"/>
</dbReference>
<comment type="subcellular location">
    <subcellularLocation>
        <location evidence="1">Virion</location>
    </subcellularLocation>
</comment>
<evidence type="ECO:0000256" key="2">
    <source>
        <dbReference type="ARBA" id="ARBA00009963"/>
    </source>
</evidence>
<protein>
    <submittedName>
        <fullName evidence="6">Major capsid protein</fullName>
    </submittedName>
</protein>
<dbReference type="Pfam" id="PF02305">
    <property type="entry name" value="Phage_F"/>
    <property type="match status" value="2"/>
</dbReference>
<dbReference type="GO" id="GO:0005198">
    <property type="term" value="F:structural molecule activity"/>
    <property type="evidence" value="ECO:0007669"/>
    <property type="project" value="InterPro"/>
</dbReference>
<evidence type="ECO:0000256" key="3">
    <source>
        <dbReference type="ARBA" id="ARBA00022431"/>
    </source>
</evidence>
<keyword evidence="3" id="KW-1140">T=1 icosahedral capsid protein</keyword>
<accession>A0A976R7K0</accession>
<keyword evidence="4" id="KW-0167">Capsid protein</keyword>
<dbReference type="GO" id="GO:0039615">
    <property type="term" value="C:T=1 icosahedral viral capsid"/>
    <property type="evidence" value="ECO:0007669"/>
    <property type="project" value="UniProtKB-KW"/>
</dbReference>
<organism evidence="6">
    <name type="scientific">Dipodfec virus RodF1_12</name>
    <dbReference type="NCBI Taxonomy" id="2929289"/>
    <lineage>
        <taxon>Viruses</taxon>
        <taxon>Monodnaviria</taxon>
        <taxon>Sangervirae</taxon>
        <taxon>Phixviricota</taxon>
        <taxon>Malgrandaviricetes</taxon>
        <taxon>Petitvirales</taxon>
        <taxon>Microviridae</taxon>
    </lineage>
</organism>
<evidence type="ECO:0000256" key="5">
    <source>
        <dbReference type="ARBA" id="ARBA00022844"/>
    </source>
</evidence>
<dbReference type="SUPFAM" id="SSF88645">
    <property type="entry name" value="ssDNA viruses"/>
    <property type="match status" value="1"/>
</dbReference>
<dbReference type="InterPro" id="IPR003514">
    <property type="entry name" value="Microviridae_protein_F"/>
</dbReference>
<dbReference type="InterPro" id="IPR016184">
    <property type="entry name" value="Capsid/spike_ssDNA_virus"/>
</dbReference>
<evidence type="ECO:0000313" key="6">
    <source>
        <dbReference type="EMBL" id="UPW42044.1"/>
    </source>
</evidence>
<evidence type="ECO:0000256" key="4">
    <source>
        <dbReference type="ARBA" id="ARBA00022561"/>
    </source>
</evidence>
<proteinExistence type="inferred from homology"/>
<dbReference type="Gene3D" id="2.60.169.10">
    <property type="entry name" value="Microviridae F protein"/>
    <property type="match status" value="2"/>
</dbReference>
<name>A0A976R7K0_9VIRU</name>
<reference evidence="6" key="1">
    <citation type="submission" date="2022-02" db="EMBL/GenBank/DDBJ databases">
        <title>Towards deciphering the DNA virus diversity associated with rodent species in the families Cricetidae and Heteromyidae.</title>
        <authorList>
            <person name="Lund M."/>
            <person name="Larsen B.B."/>
            <person name="Gryseels S."/>
            <person name="Kraberger S."/>
            <person name="Rowsey D.M."/>
            <person name="Steger L."/>
            <person name="Yule K.M."/>
            <person name="Upham N.S."/>
            <person name="Worobey M."/>
            <person name="Van Doorslaer K."/>
            <person name="Varsani A."/>
        </authorList>
    </citation>
    <scope>NUCLEOTIDE SEQUENCE</scope>
    <source>
        <strain evidence="6">NeonRodF1_12</strain>
    </source>
</reference>